<dbReference type="SUPFAM" id="SSF46689">
    <property type="entry name" value="Homeodomain-like"/>
    <property type="match status" value="1"/>
</dbReference>
<dbReference type="InterPro" id="IPR010499">
    <property type="entry name" value="AraC_E-bd"/>
</dbReference>
<keyword evidence="1" id="KW-0805">Transcription regulation</keyword>
<dbReference type="AlphaFoldDB" id="A0A7G5MNR3"/>
<reference evidence="5 6" key="1">
    <citation type="submission" date="2019-04" db="EMBL/GenBank/DDBJ databases">
        <authorList>
            <person name="Schori C."/>
            <person name="Ahrens C."/>
        </authorList>
    </citation>
    <scope>NUCLEOTIDE SEQUENCE [LARGE SCALE GENOMIC DNA]</scope>
    <source>
        <strain evidence="5 6">DSM 2950</strain>
    </source>
</reference>
<organism evidence="5 6">
    <name type="scientific">Blautia producta</name>
    <dbReference type="NCBI Taxonomy" id="33035"/>
    <lineage>
        <taxon>Bacteria</taxon>
        <taxon>Bacillati</taxon>
        <taxon>Bacillota</taxon>
        <taxon>Clostridia</taxon>
        <taxon>Lachnospirales</taxon>
        <taxon>Lachnospiraceae</taxon>
        <taxon>Blautia</taxon>
    </lineage>
</organism>
<dbReference type="SMART" id="SM00342">
    <property type="entry name" value="HTH_ARAC"/>
    <property type="match status" value="1"/>
</dbReference>
<evidence type="ECO:0000313" key="5">
    <source>
        <dbReference type="EMBL" id="QMW76256.1"/>
    </source>
</evidence>
<dbReference type="InterPro" id="IPR018060">
    <property type="entry name" value="HTH_AraC"/>
</dbReference>
<proteinExistence type="predicted"/>
<gene>
    <name evidence="5" type="ORF">E5259_00850</name>
</gene>
<keyword evidence="2" id="KW-0238">DNA-binding</keyword>
<evidence type="ECO:0000256" key="3">
    <source>
        <dbReference type="ARBA" id="ARBA00023163"/>
    </source>
</evidence>
<dbReference type="SUPFAM" id="SSF55136">
    <property type="entry name" value="Probable bacterial effector-binding domain"/>
    <property type="match status" value="1"/>
</dbReference>
<dbReference type="SMART" id="SM00871">
    <property type="entry name" value="AraC_E_bind"/>
    <property type="match status" value="1"/>
</dbReference>
<evidence type="ECO:0000256" key="2">
    <source>
        <dbReference type="ARBA" id="ARBA00023125"/>
    </source>
</evidence>
<evidence type="ECO:0000256" key="1">
    <source>
        <dbReference type="ARBA" id="ARBA00023015"/>
    </source>
</evidence>
<dbReference type="PANTHER" id="PTHR47504">
    <property type="entry name" value="RIGHT ORIGIN-BINDING PROTEIN"/>
    <property type="match status" value="1"/>
</dbReference>
<evidence type="ECO:0000313" key="6">
    <source>
        <dbReference type="Proteomes" id="UP000515789"/>
    </source>
</evidence>
<dbReference type="InterPro" id="IPR050959">
    <property type="entry name" value="MarA-like"/>
</dbReference>
<dbReference type="PROSITE" id="PS00041">
    <property type="entry name" value="HTH_ARAC_FAMILY_1"/>
    <property type="match status" value="1"/>
</dbReference>
<dbReference type="EMBL" id="CP039126">
    <property type="protein sequence ID" value="QMW76256.1"/>
    <property type="molecule type" value="Genomic_DNA"/>
</dbReference>
<evidence type="ECO:0000259" key="4">
    <source>
        <dbReference type="PROSITE" id="PS01124"/>
    </source>
</evidence>
<keyword evidence="3" id="KW-0804">Transcription</keyword>
<dbReference type="Gene3D" id="3.20.80.10">
    <property type="entry name" value="Regulatory factor, effector binding domain"/>
    <property type="match status" value="1"/>
</dbReference>
<dbReference type="PANTHER" id="PTHR47504:SF5">
    <property type="entry name" value="RIGHT ORIGIN-BINDING PROTEIN"/>
    <property type="match status" value="1"/>
</dbReference>
<name>A0A7G5MNR3_9FIRM</name>
<dbReference type="InterPro" id="IPR029441">
    <property type="entry name" value="Cass2"/>
</dbReference>
<dbReference type="InterPro" id="IPR009057">
    <property type="entry name" value="Homeodomain-like_sf"/>
</dbReference>
<dbReference type="Pfam" id="PF12833">
    <property type="entry name" value="HTH_18"/>
    <property type="match status" value="1"/>
</dbReference>
<protein>
    <submittedName>
        <fullName evidence="5">AraC family transcriptional regulator</fullName>
    </submittedName>
</protein>
<dbReference type="GO" id="GO:0003700">
    <property type="term" value="F:DNA-binding transcription factor activity"/>
    <property type="evidence" value="ECO:0007669"/>
    <property type="project" value="InterPro"/>
</dbReference>
<dbReference type="PROSITE" id="PS01124">
    <property type="entry name" value="HTH_ARAC_FAMILY_2"/>
    <property type="match status" value="1"/>
</dbReference>
<dbReference type="Pfam" id="PF14526">
    <property type="entry name" value="Cass2"/>
    <property type="match status" value="1"/>
</dbReference>
<dbReference type="Gene3D" id="1.10.10.60">
    <property type="entry name" value="Homeodomain-like"/>
    <property type="match status" value="2"/>
</dbReference>
<dbReference type="InterPro" id="IPR018062">
    <property type="entry name" value="HTH_AraC-typ_CS"/>
</dbReference>
<dbReference type="Proteomes" id="UP000515789">
    <property type="component" value="Chromosome"/>
</dbReference>
<dbReference type="InterPro" id="IPR011256">
    <property type="entry name" value="Reg_factor_effector_dom_sf"/>
</dbReference>
<accession>A0A7G5MNR3</accession>
<sequence length="282" mass="32775">MVHMKKIVEDTILAYIETHLDMEYGQDDIAEAFGYSTDHFRHLFRMYYDMPLGEYIRRRRLLKAAERIGNGELIGNAASLYGFETAAGFAKAFRKEFGFPAGELKRQDDIRLDVLPEPEYDRNQIRISFLETQELKMAGRSVIPEGGADIDLLEEVAYWLDHEFPEIDNSEFSGMQCFKDDHIAMWYHPLDSQEITYLMGPVVKKFSCVPEGLITVTIPGRRYAVFETKQDSDKKELAETVRYLCKYIFREWVPANDVVADRMGFTFERYHGNKVSVYLPLI</sequence>
<feature type="domain" description="HTH araC/xylS-type" evidence="4">
    <location>
        <begin position="10"/>
        <end position="107"/>
    </location>
</feature>
<dbReference type="GO" id="GO:0043565">
    <property type="term" value="F:sequence-specific DNA binding"/>
    <property type="evidence" value="ECO:0007669"/>
    <property type="project" value="InterPro"/>
</dbReference>